<comment type="subcellular location">
    <subcellularLocation>
        <location evidence="1">Membrane</location>
        <topology evidence="1">Multi-pass membrane protein</topology>
    </subcellularLocation>
</comment>
<protein>
    <recommendedName>
        <fullName evidence="10">EamA domain-containing protein</fullName>
    </recommendedName>
</protein>
<keyword evidence="3" id="KW-0813">Transport</keyword>
<dbReference type="GO" id="GO:0016020">
    <property type="term" value="C:membrane"/>
    <property type="evidence" value="ECO:0007669"/>
    <property type="project" value="UniProtKB-SubCell"/>
</dbReference>
<dbReference type="PANTHER" id="PTHR14233:SF4">
    <property type="entry name" value="SOLUTE CARRIER FAMILY 35 MEMBER F2"/>
    <property type="match status" value="1"/>
</dbReference>
<evidence type="ECO:0000256" key="5">
    <source>
        <dbReference type="ARBA" id="ARBA00022989"/>
    </source>
</evidence>
<evidence type="ECO:0000256" key="6">
    <source>
        <dbReference type="ARBA" id="ARBA00023136"/>
    </source>
</evidence>
<reference evidence="8" key="1">
    <citation type="submission" date="2021-11" db="EMBL/GenBank/DDBJ databases">
        <authorList>
            <person name="Islam A."/>
            <person name="Islam S."/>
            <person name="Flora M.S."/>
            <person name="Rahman M."/>
            <person name="Ziaur R.M."/>
            <person name="Epstein J.H."/>
            <person name="Hassan M."/>
            <person name="Klassen M."/>
            <person name="Woodard K."/>
            <person name="Webb A."/>
            <person name="Webby R.J."/>
            <person name="El Zowalaty M.E."/>
        </authorList>
    </citation>
    <scope>NUCLEOTIDE SEQUENCE</scope>
    <source>
        <strain evidence="8">Pbs3</strain>
    </source>
</reference>
<dbReference type="InterPro" id="IPR037185">
    <property type="entry name" value="EmrE-like"/>
</dbReference>
<keyword evidence="5 7" id="KW-1133">Transmembrane helix</keyword>
<evidence type="ECO:0000256" key="4">
    <source>
        <dbReference type="ARBA" id="ARBA00022692"/>
    </source>
</evidence>
<evidence type="ECO:0000256" key="3">
    <source>
        <dbReference type="ARBA" id="ARBA00022448"/>
    </source>
</evidence>
<dbReference type="Pfam" id="PF06027">
    <property type="entry name" value="SLC35F"/>
    <property type="match status" value="1"/>
</dbReference>
<gene>
    <name evidence="8" type="ORF">PBS003_LOCUS604</name>
</gene>
<dbReference type="PANTHER" id="PTHR14233">
    <property type="entry name" value="DUF914-RELATED"/>
    <property type="match status" value="1"/>
</dbReference>
<evidence type="ECO:0000313" key="9">
    <source>
        <dbReference type="Proteomes" id="UP001160483"/>
    </source>
</evidence>
<sequence>MSMLTACTGVLSQLLNSSFQIQMPVTPSAGNYLLLCVYLLDPILRFRYQRGYQLEIPWWQYFLLAFADVERNFLVVCVYKYTSISSIMLLNCFTIPVVMVVSMVFLRAKYTRWHFVSVLFCLVGISVLVISDVLQDEKRMLKASWNMSGFYGDLLCLLGSAVYACSNLGQEYLVKKENHCASNCKCVDEALAFYFVLTA</sequence>
<organism evidence="8 9">
    <name type="scientific">Peronospora belbahrii</name>
    <dbReference type="NCBI Taxonomy" id="622444"/>
    <lineage>
        <taxon>Eukaryota</taxon>
        <taxon>Sar</taxon>
        <taxon>Stramenopiles</taxon>
        <taxon>Oomycota</taxon>
        <taxon>Peronosporomycetes</taxon>
        <taxon>Peronosporales</taxon>
        <taxon>Peronosporaceae</taxon>
        <taxon>Peronospora</taxon>
    </lineage>
</organism>
<dbReference type="AlphaFoldDB" id="A0AAU9KNG9"/>
<keyword evidence="6 7" id="KW-0472">Membrane</keyword>
<dbReference type="Proteomes" id="UP001160483">
    <property type="component" value="Unassembled WGS sequence"/>
</dbReference>
<evidence type="ECO:0008006" key="10">
    <source>
        <dbReference type="Google" id="ProtNLM"/>
    </source>
</evidence>
<comment type="caution">
    <text evidence="8">The sequence shown here is derived from an EMBL/GenBank/DDBJ whole genome shotgun (WGS) entry which is preliminary data.</text>
</comment>
<evidence type="ECO:0000256" key="1">
    <source>
        <dbReference type="ARBA" id="ARBA00004141"/>
    </source>
</evidence>
<accession>A0AAU9KNG9</accession>
<feature type="transmembrane region" description="Helical" evidence="7">
    <location>
        <begin position="150"/>
        <end position="169"/>
    </location>
</feature>
<dbReference type="InterPro" id="IPR009262">
    <property type="entry name" value="SLC35_F1/F2/F6"/>
</dbReference>
<feature type="transmembrane region" description="Helical" evidence="7">
    <location>
        <begin position="113"/>
        <end position="130"/>
    </location>
</feature>
<keyword evidence="4 7" id="KW-0812">Transmembrane</keyword>
<evidence type="ECO:0000256" key="7">
    <source>
        <dbReference type="SAM" id="Phobius"/>
    </source>
</evidence>
<dbReference type="InterPro" id="IPR052221">
    <property type="entry name" value="SLC35F_Transporter"/>
</dbReference>
<feature type="transmembrane region" description="Helical" evidence="7">
    <location>
        <begin position="87"/>
        <end position="106"/>
    </location>
</feature>
<proteinExistence type="inferred from homology"/>
<dbReference type="EMBL" id="CAKKTJ010000086">
    <property type="protein sequence ID" value="CAH0473727.1"/>
    <property type="molecule type" value="Genomic_DNA"/>
</dbReference>
<dbReference type="GO" id="GO:0022857">
    <property type="term" value="F:transmembrane transporter activity"/>
    <property type="evidence" value="ECO:0007669"/>
    <property type="project" value="InterPro"/>
</dbReference>
<dbReference type="SUPFAM" id="SSF103481">
    <property type="entry name" value="Multidrug resistance efflux transporter EmrE"/>
    <property type="match status" value="1"/>
</dbReference>
<evidence type="ECO:0000313" key="8">
    <source>
        <dbReference type="EMBL" id="CAH0473727.1"/>
    </source>
</evidence>
<comment type="similarity">
    <text evidence="2">Belongs to the SLC35F solute transporter family.</text>
</comment>
<name>A0AAU9KNG9_9STRA</name>
<evidence type="ECO:0000256" key="2">
    <source>
        <dbReference type="ARBA" id="ARBA00007863"/>
    </source>
</evidence>